<sequence length="492" mass="51785">MAVCAALNKRKFTNKPRSTFAMEQQAKAPQDIRNVVNFLRSSGAGMKIRVGVLNGKRVDYFKGKGAVKALLSPAYQKPQETSQRSTTSKKPSSSFSPPPPPHSSRSLRLSFLAKARTTCALLLFFSLPRLSPSVLASTLVLVLLASAFYSASLAFAIMHSPRTRANAPVQPLAVSATPAIGEKILKSRFSEDVSDAGTKNHHQQQQQQGGGATSSSILSRKTTPQKSNLSLRSAASGYSKEGGGGGGLAGRRQGRGIPAPEPIITISHSQSSVPGSGPAGSSSHGHGQTQSSQTQGQTPEASSNANKLDAQTGLPAFAFSHNPSSTPSFHSALHDEDTDYVTVDIPTHGPVENAVIPSPRADKAARVLGIRQRQSMEPIPGSNRNSLASARSAPPSVSAPPPTPTGPTMPLASLYVSQVSDEPATRGRSRTRTLSWACTTARARPGAGGGKRKKEAEVEPEAKAEAVWGVSSAEADGRGKRRQEQLGWARSR</sequence>
<dbReference type="EMBL" id="JANSHE010003462">
    <property type="protein sequence ID" value="KAJ2985993.1"/>
    <property type="molecule type" value="Genomic_DNA"/>
</dbReference>
<evidence type="ECO:0000313" key="1">
    <source>
        <dbReference type="EMBL" id="KAJ2985993.1"/>
    </source>
</evidence>
<proteinExistence type="predicted"/>
<evidence type="ECO:0000313" key="2">
    <source>
        <dbReference type="Proteomes" id="UP001144978"/>
    </source>
</evidence>
<keyword evidence="2" id="KW-1185">Reference proteome</keyword>
<dbReference type="Proteomes" id="UP001144978">
    <property type="component" value="Unassembled WGS sequence"/>
</dbReference>
<organism evidence="1 2">
    <name type="scientific">Trametes sanguinea</name>
    <dbReference type="NCBI Taxonomy" id="158606"/>
    <lineage>
        <taxon>Eukaryota</taxon>
        <taxon>Fungi</taxon>
        <taxon>Dikarya</taxon>
        <taxon>Basidiomycota</taxon>
        <taxon>Agaricomycotina</taxon>
        <taxon>Agaricomycetes</taxon>
        <taxon>Polyporales</taxon>
        <taxon>Polyporaceae</taxon>
        <taxon>Trametes</taxon>
    </lineage>
</organism>
<gene>
    <name evidence="1" type="ORF">NUW54_g9945</name>
</gene>
<name>A0ACC1P520_9APHY</name>
<accession>A0ACC1P520</accession>
<reference evidence="1" key="1">
    <citation type="submission" date="2022-08" db="EMBL/GenBank/DDBJ databases">
        <title>Genome Sequence of Pycnoporus sanguineus.</title>
        <authorList>
            <person name="Buettner E."/>
        </authorList>
    </citation>
    <scope>NUCLEOTIDE SEQUENCE</scope>
    <source>
        <strain evidence="1">CG-C14</strain>
    </source>
</reference>
<comment type="caution">
    <text evidence="1">The sequence shown here is derived from an EMBL/GenBank/DDBJ whole genome shotgun (WGS) entry which is preliminary data.</text>
</comment>
<protein>
    <submittedName>
        <fullName evidence="1">Uncharacterized protein</fullName>
    </submittedName>
</protein>